<proteinExistence type="inferred from homology"/>
<feature type="transmembrane region" description="Helical" evidence="10">
    <location>
        <begin position="9"/>
        <end position="27"/>
    </location>
</feature>
<accession>A0A9P8Q2Y6</accession>
<evidence type="ECO:0000256" key="1">
    <source>
        <dbReference type="ARBA" id="ARBA00004323"/>
    </source>
</evidence>
<dbReference type="GO" id="GO:0000139">
    <property type="term" value="C:Golgi membrane"/>
    <property type="evidence" value="ECO:0007669"/>
    <property type="project" value="UniProtKB-SubCell"/>
</dbReference>
<keyword evidence="9 10" id="KW-0472">Membrane</keyword>
<evidence type="ECO:0000256" key="4">
    <source>
        <dbReference type="ARBA" id="ARBA00022679"/>
    </source>
</evidence>
<gene>
    <name evidence="11" type="ORF">WICPIJ_007233</name>
</gene>
<keyword evidence="7 10" id="KW-1133">Transmembrane helix</keyword>
<name>A0A9P8Q2Y6_WICPI</name>
<evidence type="ECO:0000256" key="8">
    <source>
        <dbReference type="ARBA" id="ARBA00023034"/>
    </source>
</evidence>
<keyword evidence="12" id="KW-1185">Reference proteome</keyword>
<evidence type="ECO:0000256" key="9">
    <source>
        <dbReference type="ARBA" id="ARBA00023136"/>
    </source>
</evidence>
<comment type="pathway">
    <text evidence="2">Protein modification; protein glycosylation.</text>
</comment>
<reference evidence="11" key="1">
    <citation type="journal article" date="2021" name="Open Biol.">
        <title>Shared evolutionary footprints suggest mitochondrial oxidative damage underlies multiple complex I losses in fungi.</title>
        <authorList>
            <person name="Schikora-Tamarit M.A."/>
            <person name="Marcet-Houben M."/>
            <person name="Nosek J."/>
            <person name="Gabaldon T."/>
        </authorList>
    </citation>
    <scope>NUCLEOTIDE SEQUENCE</scope>
    <source>
        <strain evidence="11">CBS2887</strain>
    </source>
</reference>
<dbReference type="GO" id="GO:0046354">
    <property type="term" value="P:mannan biosynthetic process"/>
    <property type="evidence" value="ECO:0007669"/>
    <property type="project" value="TreeGrafter"/>
</dbReference>
<dbReference type="SUPFAM" id="SSF53448">
    <property type="entry name" value="Nucleotide-diphospho-sugar transferases"/>
    <property type="match status" value="1"/>
</dbReference>
<evidence type="ECO:0000313" key="12">
    <source>
        <dbReference type="Proteomes" id="UP000774326"/>
    </source>
</evidence>
<keyword evidence="5 10" id="KW-0812">Transmembrane</keyword>
<evidence type="ECO:0000256" key="10">
    <source>
        <dbReference type="SAM" id="Phobius"/>
    </source>
</evidence>
<comment type="similarity">
    <text evidence="3">Belongs to the MNN1/MNT family.</text>
</comment>
<dbReference type="PANTHER" id="PTHR31646">
    <property type="entry name" value="ALPHA-1,2-MANNOSYLTRANSFERASE MNN2"/>
    <property type="match status" value="1"/>
</dbReference>
<evidence type="ECO:0000256" key="7">
    <source>
        <dbReference type="ARBA" id="ARBA00022989"/>
    </source>
</evidence>
<dbReference type="InterPro" id="IPR029044">
    <property type="entry name" value="Nucleotide-diphossugar_trans"/>
</dbReference>
<keyword evidence="6" id="KW-0735">Signal-anchor</keyword>
<sequence>MVSVRLKKLLILVGVILTFLFGSLYHFSNSRSDYTIPEGLKSYFYTSDDRLRLLTNSGLDISGSGKNDIKFKKPQNAQFNKDFQKTFSGIFKLMDSFKDQIPTLTHEMEANQNRGFWSETELRKFVKVDEETIAKVTKIHEEIVHNIQPLRKTARDLYTNKDGIVLIGGDKFSWLSLLSIKSIRSFGTRLPIEMIIPTEEEYEYDLCEKLLPSLNAKCILLPEVLGEDLMNTMSFSGYQYKSLAILASSFNNLLLLDSDNVLLTDPERYFKNEPFKSTGMVTWPDYWERTTSPHFYDILGVSISNLQIRDGKWPLKTPILQTNKDKVKLHNLKGAIPDLSSESGQLLIRKSDHIGTLLLSLFYNVYGPNFFYKLISQGESGEGDKDTFVAGAFKMDEKYYQVSSEIQSFGYFDDGNFQGVSMGQRDPIEDYNLFQKVKNAHPHLKEYKFADEFDTRNASIFTIHANFPKLNPYQQFTEKKLLNSKGEEVRLYGDVYNFIRHLETDGEPYDFEMIQFKRMKFLLCELNISLKYFNNISRKELCTFIDSHIDFMVKHPVSEL</sequence>
<evidence type="ECO:0000256" key="3">
    <source>
        <dbReference type="ARBA" id="ARBA00009105"/>
    </source>
</evidence>
<dbReference type="Proteomes" id="UP000774326">
    <property type="component" value="Unassembled WGS sequence"/>
</dbReference>
<keyword evidence="8" id="KW-0333">Golgi apparatus</keyword>
<organism evidence="11 12">
    <name type="scientific">Wickerhamomyces pijperi</name>
    <name type="common">Yeast</name>
    <name type="synonym">Pichia pijperi</name>
    <dbReference type="NCBI Taxonomy" id="599730"/>
    <lineage>
        <taxon>Eukaryota</taxon>
        <taxon>Fungi</taxon>
        <taxon>Dikarya</taxon>
        <taxon>Ascomycota</taxon>
        <taxon>Saccharomycotina</taxon>
        <taxon>Saccharomycetes</taxon>
        <taxon>Phaffomycetales</taxon>
        <taxon>Wickerhamomycetaceae</taxon>
        <taxon>Wickerhamomyces</taxon>
    </lineage>
</organism>
<dbReference type="PANTHER" id="PTHR31646:SF1">
    <property type="entry name" value="ALPHA-1,2-MANNOSYLTRANSFERASE MNN2"/>
    <property type="match status" value="1"/>
</dbReference>
<evidence type="ECO:0000256" key="6">
    <source>
        <dbReference type="ARBA" id="ARBA00022968"/>
    </source>
</evidence>
<dbReference type="GO" id="GO:0000026">
    <property type="term" value="F:alpha-1,2-mannosyltransferase activity"/>
    <property type="evidence" value="ECO:0007669"/>
    <property type="project" value="TreeGrafter"/>
</dbReference>
<dbReference type="InterPro" id="IPR022751">
    <property type="entry name" value="Alpha_mannosyltransferase"/>
</dbReference>
<evidence type="ECO:0000256" key="2">
    <source>
        <dbReference type="ARBA" id="ARBA00004922"/>
    </source>
</evidence>
<keyword evidence="4" id="KW-0808">Transferase</keyword>
<dbReference type="EMBL" id="JAEUBG010004206">
    <property type="protein sequence ID" value="KAH3681794.1"/>
    <property type="molecule type" value="Genomic_DNA"/>
</dbReference>
<protein>
    <recommendedName>
        <fullName evidence="13">Glycosyltransferase family 71 protein</fullName>
    </recommendedName>
</protein>
<comment type="subcellular location">
    <subcellularLocation>
        <location evidence="1">Golgi apparatus membrane</location>
        <topology evidence="1">Single-pass type II membrane protein</topology>
    </subcellularLocation>
</comment>
<evidence type="ECO:0000256" key="5">
    <source>
        <dbReference type="ARBA" id="ARBA00022692"/>
    </source>
</evidence>
<evidence type="ECO:0008006" key="13">
    <source>
        <dbReference type="Google" id="ProtNLM"/>
    </source>
</evidence>
<comment type="caution">
    <text evidence="11">The sequence shown here is derived from an EMBL/GenBank/DDBJ whole genome shotgun (WGS) entry which is preliminary data.</text>
</comment>
<dbReference type="OrthoDB" id="430354at2759"/>
<evidence type="ECO:0000313" key="11">
    <source>
        <dbReference type="EMBL" id="KAH3681794.1"/>
    </source>
</evidence>
<dbReference type="Pfam" id="PF11051">
    <property type="entry name" value="Mannosyl_trans3"/>
    <property type="match status" value="1"/>
</dbReference>
<reference evidence="11" key="2">
    <citation type="submission" date="2021-01" db="EMBL/GenBank/DDBJ databases">
        <authorList>
            <person name="Schikora-Tamarit M.A."/>
        </authorList>
    </citation>
    <scope>NUCLEOTIDE SEQUENCE</scope>
    <source>
        <strain evidence="11">CBS2887</strain>
    </source>
</reference>
<dbReference type="AlphaFoldDB" id="A0A9P8Q2Y6"/>